<protein>
    <submittedName>
        <fullName evidence="1">Uncharacterized protein</fullName>
    </submittedName>
</protein>
<reference evidence="2" key="1">
    <citation type="journal article" date="2019" name="Int. J. Syst. Evol. Microbiol.">
        <title>The Global Catalogue of Microorganisms (GCM) 10K type strain sequencing project: providing services to taxonomists for standard genome sequencing and annotation.</title>
        <authorList>
            <consortium name="The Broad Institute Genomics Platform"/>
            <consortium name="The Broad Institute Genome Sequencing Center for Infectious Disease"/>
            <person name="Wu L."/>
            <person name="Ma J."/>
        </authorList>
    </citation>
    <scope>NUCLEOTIDE SEQUENCE [LARGE SCALE GENOMIC DNA]</scope>
    <source>
        <strain evidence="2">JCM 17664</strain>
    </source>
</reference>
<evidence type="ECO:0000313" key="1">
    <source>
        <dbReference type="EMBL" id="GAA4308019.1"/>
    </source>
</evidence>
<sequence>MQKYCRRGGFQTLGEAVDEMRGIAKLSNGNRASIIEDQQSHLNELKSNNIEYSAVLIIYKYD</sequence>
<proteinExistence type="predicted"/>
<gene>
    <name evidence="1" type="ORF">GCM10023143_15080</name>
</gene>
<dbReference type="Proteomes" id="UP001501207">
    <property type="component" value="Unassembled WGS sequence"/>
</dbReference>
<dbReference type="EMBL" id="BAABFN010000002">
    <property type="protein sequence ID" value="GAA4308019.1"/>
    <property type="molecule type" value="Genomic_DNA"/>
</dbReference>
<name>A0ABP8FP12_9BACT</name>
<comment type="caution">
    <text evidence="1">The sequence shown here is derived from an EMBL/GenBank/DDBJ whole genome shotgun (WGS) entry which is preliminary data.</text>
</comment>
<organism evidence="1 2">
    <name type="scientific">Compostibacter hankyongensis</name>
    <dbReference type="NCBI Taxonomy" id="1007089"/>
    <lineage>
        <taxon>Bacteria</taxon>
        <taxon>Pseudomonadati</taxon>
        <taxon>Bacteroidota</taxon>
        <taxon>Chitinophagia</taxon>
        <taxon>Chitinophagales</taxon>
        <taxon>Chitinophagaceae</taxon>
        <taxon>Compostibacter</taxon>
    </lineage>
</organism>
<keyword evidence="2" id="KW-1185">Reference proteome</keyword>
<accession>A0ABP8FP12</accession>
<evidence type="ECO:0000313" key="2">
    <source>
        <dbReference type="Proteomes" id="UP001501207"/>
    </source>
</evidence>